<keyword evidence="5" id="KW-0547">Nucleotide-binding</keyword>
<gene>
    <name evidence="12" type="ORF">SAMN05216200_104109</name>
</gene>
<dbReference type="PROSITE" id="PS50929">
    <property type="entry name" value="ABC_TM1F"/>
    <property type="match status" value="1"/>
</dbReference>
<keyword evidence="13" id="KW-1185">Reference proteome</keyword>
<evidence type="ECO:0000256" key="4">
    <source>
        <dbReference type="ARBA" id="ARBA00022692"/>
    </source>
</evidence>
<dbReference type="InterPro" id="IPR003439">
    <property type="entry name" value="ABC_transporter-like_ATP-bd"/>
</dbReference>
<dbReference type="InterPro" id="IPR017871">
    <property type="entry name" value="ABC_transporter-like_CS"/>
</dbReference>
<evidence type="ECO:0000256" key="1">
    <source>
        <dbReference type="ARBA" id="ARBA00004651"/>
    </source>
</evidence>
<comment type="subcellular location">
    <subcellularLocation>
        <location evidence="1">Cell membrane</location>
        <topology evidence="1">Multi-pass membrane protein</topology>
    </subcellularLocation>
</comment>
<evidence type="ECO:0000256" key="2">
    <source>
        <dbReference type="ARBA" id="ARBA00022448"/>
    </source>
</evidence>
<name>A0A1M7T3Z2_9RHOB</name>
<evidence type="ECO:0000256" key="8">
    <source>
        <dbReference type="ARBA" id="ARBA00023136"/>
    </source>
</evidence>
<dbReference type="InterPro" id="IPR003593">
    <property type="entry name" value="AAA+_ATPase"/>
</dbReference>
<sequence>MRRIYAMVLDMLTPAERRRFGLLLVMILAMGIIEAAGVASILPFLAVVSRPELTRENAVLRSLYELGGFESDESFLVALGAAVLGVILFNLAVKTATFYAMNRFAQMRAYSIASRLLTGYLSQPYAWFLNRHGADLAKSVLAEVDVVVNGAVLPAIKVIAYGAIVLFLVALIVAIDPFVALTAAAAVGGAYALVYLAARRLLARIGAERVRMNRARFRAAHETLGGIKEIKVLGLEAPAARRFRAPAERLARIRTLVAVIGELPRQLLEAILFGGMMALLLHMLLTREGGIAQIVPTLGLYAFAGARLFPAMQQLYRDLTALRFSLPTLEAMHADLMATAPRGAPPPLPEPPERPLGLRRALELRGVSYVYPEAGRPALRGLDMTVPARTAVGLVGGTGAGKTTAVDVILGLLEPQEGALIVDGARIGPEQLRAWRRSIGYVPQQIYLADDSVAANIAFGVPPERIDMEAVRRAARIAELHDFVERDLPEGYATNVGERGVRLSGGQRQRIGIARALYHDPDVLVLDEATSALDNLTERAVMDAVRNLGRAKTIIMVAHRLSTVRGCDRIYLLEGGRVAASGTYDELIATSPAFRALAREGG</sequence>
<reference evidence="12 13" key="1">
    <citation type="submission" date="2016-12" db="EMBL/GenBank/DDBJ databases">
        <authorList>
            <person name="Song W.-J."/>
            <person name="Kurnit D.M."/>
        </authorList>
    </citation>
    <scope>NUCLEOTIDE SEQUENCE [LARGE SCALE GENOMIC DNA]</scope>
    <source>
        <strain evidence="12 13">CGMCC 1.10808</strain>
    </source>
</reference>
<evidence type="ECO:0000259" key="10">
    <source>
        <dbReference type="PROSITE" id="PS50893"/>
    </source>
</evidence>
<feature type="domain" description="ABC transmembrane type-1" evidence="11">
    <location>
        <begin position="22"/>
        <end position="281"/>
    </location>
</feature>
<proteinExistence type="predicted"/>
<dbReference type="Gene3D" id="3.40.50.300">
    <property type="entry name" value="P-loop containing nucleotide triphosphate hydrolases"/>
    <property type="match status" value="1"/>
</dbReference>
<feature type="transmembrane region" description="Helical" evidence="9">
    <location>
        <begin position="20"/>
        <end position="46"/>
    </location>
</feature>
<dbReference type="STRING" id="1189325.SAMN04488119_104109"/>
<dbReference type="GO" id="GO:0005524">
    <property type="term" value="F:ATP binding"/>
    <property type="evidence" value="ECO:0007669"/>
    <property type="project" value="UniProtKB-KW"/>
</dbReference>
<dbReference type="Proteomes" id="UP000184066">
    <property type="component" value="Unassembled WGS sequence"/>
</dbReference>
<evidence type="ECO:0000256" key="3">
    <source>
        <dbReference type="ARBA" id="ARBA00022475"/>
    </source>
</evidence>
<dbReference type="AlphaFoldDB" id="A0A1M7T3Z2"/>
<feature type="transmembrane region" description="Helical" evidence="9">
    <location>
        <begin position="74"/>
        <end position="93"/>
    </location>
</feature>
<keyword evidence="6" id="KW-0067">ATP-binding</keyword>
<dbReference type="SUPFAM" id="SSF90123">
    <property type="entry name" value="ABC transporter transmembrane region"/>
    <property type="match status" value="1"/>
</dbReference>
<evidence type="ECO:0000256" key="7">
    <source>
        <dbReference type="ARBA" id="ARBA00022989"/>
    </source>
</evidence>
<keyword evidence="4 9" id="KW-0812">Transmembrane</keyword>
<dbReference type="GO" id="GO:0140359">
    <property type="term" value="F:ABC-type transporter activity"/>
    <property type="evidence" value="ECO:0007669"/>
    <property type="project" value="InterPro"/>
</dbReference>
<feature type="domain" description="ABC transporter" evidence="10">
    <location>
        <begin position="362"/>
        <end position="600"/>
    </location>
</feature>
<dbReference type="Gene3D" id="1.20.1560.10">
    <property type="entry name" value="ABC transporter type 1, transmembrane domain"/>
    <property type="match status" value="1"/>
</dbReference>
<dbReference type="SUPFAM" id="SSF52540">
    <property type="entry name" value="P-loop containing nucleoside triphosphate hydrolases"/>
    <property type="match status" value="1"/>
</dbReference>
<evidence type="ECO:0000256" key="6">
    <source>
        <dbReference type="ARBA" id="ARBA00022840"/>
    </source>
</evidence>
<keyword evidence="3" id="KW-1003">Cell membrane</keyword>
<evidence type="ECO:0000313" key="12">
    <source>
        <dbReference type="EMBL" id="SHN65428.1"/>
    </source>
</evidence>
<feature type="transmembrane region" description="Helical" evidence="9">
    <location>
        <begin position="267"/>
        <end position="285"/>
    </location>
</feature>
<dbReference type="InterPro" id="IPR011527">
    <property type="entry name" value="ABC1_TM_dom"/>
</dbReference>
<feature type="transmembrane region" description="Helical" evidence="9">
    <location>
        <begin position="181"/>
        <end position="202"/>
    </location>
</feature>
<dbReference type="InterPro" id="IPR027417">
    <property type="entry name" value="P-loop_NTPase"/>
</dbReference>
<keyword evidence="7 9" id="KW-1133">Transmembrane helix</keyword>
<dbReference type="FunFam" id="3.40.50.300:FF:000221">
    <property type="entry name" value="Multidrug ABC transporter ATP-binding protein"/>
    <property type="match status" value="1"/>
</dbReference>
<keyword evidence="8 9" id="KW-0472">Membrane</keyword>
<dbReference type="InterPro" id="IPR036640">
    <property type="entry name" value="ABC1_TM_sf"/>
</dbReference>
<dbReference type="PANTHER" id="PTHR24221:SF632">
    <property type="entry name" value="ATP-DEPENDENT LIPID A-CORE FLIPPASE"/>
    <property type="match status" value="1"/>
</dbReference>
<dbReference type="InterPro" id="IPR039421">
    <property type="entry name" value="Type_1_exporter"/>
</dbReference>
<evidence type="ECO:0000256" key="9">
    <source>
        <dbReference type="SAM" id="Phobius"/>
    </source>
</evidence>
<dbReference type="SMART" id="SM00382">
    <property type="entry name" value="AAA"/>
    <property type="match status" value="1"/>
</dbReference>
<organism evidence="12 13">
    <name type="scientific">Oceanicella actignis</name>
    <dbReference type="NCBI Taxonomy" id="1189325"/>
    <lineage>
        <taxon>Bacteria</taxon>
        <taxon>Pseudomonadati</taxon>
        <taxon>Pseudomonadota</taxon>
        <taxon>Alphaproteobacteria</taxon>
        <taxon>Rhodobacterales</taxon>
        <taxon>Paracoccaceae</taxon>
        <taxon>Oceanicella</taxon>
    </lineage>
</organism>
<protein>
    <submittedName>
        <fullName evidence="12">ABC-type bacteriocin/lantibiotic exporter, contains an N-terminal double-glycine peptidase domain</fullName>
    </submittedName>
</protein>
<dbReference type="GO" id="GO:0034040">
    <property type="term" value="F:ATPase-coupled lipid transmembrane transporter activity"/>
    <property type="evidence" value="ECO:0007669"/>
    <property type="project" value="TreeGrafter"/>
</dbReference>
<dbReference type="RefSeq" id="WP_072747205.1">
    <property type="nucleotide sequence ID" value="NZ_FOHL01000004.1"/>
</dbReference>
<evidence type="ECO:0000313" key="13">
    <source>
        <dbReference type="Proteomes" id="UP000184066"/>
    </source>
</evidence>
<dbReference type="GO" id="GO:0016887">
    <property type="term" value="F:ATP hydrolysis activity"/>
    <property type="evidence" value="ECO:0007669"/>
    <property type="project" value="InterPro"/>
</dbReference>
<dbReference type="PROSITE" id="PS50893">
    <property type="entry name" value="ABC_TRANSPORTER_2"/>
    <property type="match status" value="1"/>
</dbReference>
<dbReference type="Pfam" id="PF00005">
    <property type="entry name" value="ABC_tran"/>
    <property type="match status" value="1"/>
</dbReference>
<dbReference type="EMBL" id="FRDL01000004">
    <property type="protein sequence ID" value="SHN65428.1"/>
    <property type="molecule type" value="Genomic_DNA"/>
</dbReference>
<dbReference type="PROSITE" id="PS00211">
    <property type="entry name" value="ABC_TRANSPORTER_1"/>
    <property type="match status" value="1"/>
</dbReference>
<evidence type="ECO:0000259" key="11">
    <source>
        <dbReference type="PROSITE" id="PS50929"/>
    </source>
</evidence>
<feature type="transmembrane region" description="Helical" evidence="9">
    <location>
        <begin position="158"/>
        <end position="175"/>
    </location>
</feature>
<evidence type="ECO:0000256" key="5">
    <source>
        <dbReference type="ARBA" id="ARBA00022741"/>
    </source>
</evidence>
<dbReference type="Pfam" id="PF00664">
    <property type="entry name" value="ABC_membrane"/>
    <property type="match status" value="1"/>
</dbReference>
<dbReference type="PANTHER" id="PTHR24221">
    <property type="entry name" value="ATP-BINDING CASSETTE SUB-FAMILY B"/>
    <property type="match status" value="1"/>
</dbReference>
<keyword evidence="2" id="KW-0813">Transport</keyword>
<dbReference type="GO" id="GO:0005886">
    <property type="term" value="C:plasma membrane"/>
    <property type="evidence" value="ECO:0007669"/>
    <property type="project" value="UniProtKB-SubCell"/>
</dbReference>
<accession>A0A1M7T3Z2</accession>